<organism evidence="2 3">
    <name type="scientific">Salmonirosea aquatica</name>
    <dbReference type="NCBI Taxonomy" id="2654236"/>
    <lineage>
        <taxon>Bacteria</taxon>
        <taxon>Pseudomonadati</taxon>
        <taxon>Bacteroidota</taxon>
        <taxon>Cytophagia</taxon>
        <taxon>Cytophagales</taxon>
        <taxon>Spirosomataceae</taxon>
        <taxon>Salmonirosea</taxon>
    </lineage>
</organism>
<dbReference type="AlphaFoldDB" id="A0A7C9FS78"/>
<name>A0A7C9FS78_9BACT</name>
<evidence type="ECO:0000313" key="1">
    <source>
        <dbReference type="EMBL" id="MPR31959.1"/>
    </source>
</evidence>
<dbReference type="Proteomes" id="UP000479293">
    <property type="component" value="Unassembled WGS sequence"/>
</dbReference>
<evidence type="ECO:0000313" key="2">
    <source>
        <dbReference type="EMBL" id="MPR37129.1"/>
    </source>
</evidence>
<proteinExistence type="predicted"/>
<accession>A0A7C9FS78</accession>
<dbReference type="EMBL" id="WHLY01000002">
    <property type="protein sequence ID" value="MPR31959.1"/>
    <property type="molecule type" value="Genomic_DNA"/>
</dbReference>
<reference evidence="2 3" key="1">
    <citation type="submission" date="2019-10" db="EMBL/GenBank/DDBJ databases">
        <title>Draft Genome Sequence of Cytophagaceae sp. SJW1-29.</title>
        <authorList>
            <person name="Choi A."/>
        </authorList>
    </citation>
    <scope>NUCLEOTIDE SEQUENCE [LARGE SCALE GENOMIC DNA]</scope>
    <source>
        <strain evidence="2 3">SJW1-29</strain>
    </source>
</reference>
<gene>
    <name evidence="1" type="ORF">GBK04_00995</name>
    <name evidence="2" type="ORF">GBK04_28295</name>
</gene>
<evidence type="ECO:0000313" key="3">
    <source>
        <dbReference type="Proteomes" id="UP000479293"/>
    </source>
</evidence>
<sequence>MATQINTVNPVPDNYNPASQLPQWMEVGSNFALPSGHFHQASPNREDRGIEHTFNKGVTHFSLLDANDEAGGAAAFRARFPGRAYQDVPRIQDIFNLARQGPDNWQPTTGGNYNLAFWPGGPMTTQQALNAANGLDLNIGLFVGELLEGDAYLPELHPSWKVFIDRCMERLPDGALFAANYFTRWHGGVNYNLGEASRAAHEGMLTSNSNTWPTSIYHPGNNYSATNLIVEGIYLNAPDQTAKQMLQAIFRMRLSKKLGKAAGLFVFDVNEWLPGYAHNTYLPSGVFERSNKAAHNPQLSLLWPFLAHEYGNVSIEWGLKRRAKVDKTKILDISFYMSGKDRFYPSGSSTPTTYPNYVNEGSNYYDIPAFLADFPNFGLRAWNVTGGRTVGGTDYYCDYRINGGNWINKTANGTEEVRQYYDKTYVVKARIKGGQMSVLAYNFWADNIRRTLEFRHPTNSGITYQMDVCGIGPFAQLINL</sequence>
<dbReference type="EMBL" id="WHLY01000002">
    <property type="protein sequence ID" value="MPR37129.1"/>
    <property type="molecule type" value="Genomic_DNA"/>
</dbReference>
<keyword evidence="3" id="KW-1185">Reference proteome</keyword>
<protein>
    <submittedName>
        <fullName evidence="2">Uncharacterized protein</fullName>
    </submittedName>
</protein>
<dbReference type="RefSeq" id="WP_152756093.1">
    <property type="nucleotide sequence ID" value="NZ_WHLY01000002.1"/>
</dbReference>
<comment type="caution">
    <text evidence="2">The sequence shown here is derived from an EMBL/GenBank/DDBJ whole genome shotgun (WGS) entry which is preliminary data.</text>
</comment>